<evidence type="ECO:0000313" key="1">
    <source>
        <dbReference type="EMBL" id="SSF66506.1"/>
    </source>
</evidence>
<sequence length="113" mass="12739">MSYLATFSNIVHCGTSHNAKLIEQTGKATGDMLICSGYRSKEQCIELIPELIGVRICVLCCPECSICFNEYREISTHCYFKVVFFTGCNIHYAFLKVSEASAIKPFYHFGFLS</sequence>
<name>A0ABD7N356_9ENTR</name>
<proteinExistence type="predicted"/>
<dbReference type="Proteomes" id="UP000252079">
    <property type="component" value="Unassembled WGS sequence"/>
</dbReference>
<accession>A0ABD7N356</accession>
<evidence type="ECO:0000313" key="2">
    <source>
        <dbReference type="Proteomes" id="UP000252079"/>
    </source>
</evidence>
<dbReference type="EMBL" id="UFBM01000010">
    <property type="protein sequence ID" value="SSF66506.1"/>
    <property type="molecule type" value="Genomic_DNA"/>
</dbReference>
<reference evidence="1 2" key="1">
    <citation type="submission" date="2018-07" db="EMBL/GenBank/DDBJ databases">
        <authorList>
            <consortium name="Pathogen Informatics"/>
        </authorList>
    </citation>
    <scope>NUCLEOTIDE SEQUENCE [LARGE SCALE GENOMIC DNA]</scope>
    <source>
        <strain evidence="1 2">4300STDY6636950</strain>
    </source>
</reference>
<protein>
    <submittedName>
        <fullName evidence="1">Uncharacterized protein</fullName>
    </submittedName>
</protein>
<gene>
    <name evidence="1" type="ORF">SAMEA23995918_02024</name>
</gene>
<dbReference type="AlphaFoldDB" id="A0ABD7N356"/>
<comment type="caution">
    <text evidence="1">The sequence shown here is derived from an EMBL/GenBank/DDBJ whole genome shotgun (WGS) entry which is preliminary data.</text>
</comment>
<organism evidence="1 2">
    <name type="scientific">Klebsiella quasipneumoniae</name>
    <dbReference type="NCBI Taxonomy" id="1463165"/>
    <lineage>
        <taxon>Bacteria</taxon>
        <taxon>Pseudomonadati</taxon>
        <taxon>Pseudomonadota</taxon>
        <taxon>Gammaproteobacteria</taxon>
        <taxon>Enterobacterales</taxon>
        <taxon>Enterobacteriaceae</taxon>
        <taxon>Klebsiella/Raoultella group</taxon>
        <taxon>Klebsiella</taxon>
        <taxon>Klebsiella pneumoniae complex</taxon>
    </lineage>
</organism>